<proteinExistence type="predicted"/>
<reference evidence="1" key="1">
    <citation type="submission" date="2022-06" db="EMBL/GenBank/DDBJ databases">
        <title>CFH 74404 Thermomicrobiaceae sp.</title>
        <authorList>
            <person name="Ming H."/>
            <person name="Li W.-J."/>
            <person name="Zhao Z."/>
        </authorList>
    </citation>
    <scope>NUCLEOTIDE SEQUENCE</scope>
    <source>
        <strain evidence="1">CFH 74404</strain>
    </source>
</reference>
<dbReference type="RefSeq" id="WP_284057546.1">
    <property type="nucleotide sequence ID" value="NZ_JAMSLR010000008.1"/>
</dbReference>
<comment type="caution">
    <text evidence="1">The sequence shown here is derived from an EMBL/GenBank/DDBJ whole genome shotgun (WGS) entry which is preliminary data.</text>
</comment>
<dbReference type="Proteomes" id="UP001165306">
    <property type="component" value="Unassembled WGS sequence"/>
</dbReference>
<evidence type="ECO:0000313" key="1">
    <source>
        <dbReference type="EMBL" id="MCM8749762.1"/>
    </source>
</evidence>
<gene>
    <name evidence="1" type="ORF">NET02_11420</name>
</gene>
<accession>A0AA42BAI9</accession>
<sequence>MSDAVHVQGGPYLRCALICERVLEEKDNVLSAVRIFERFIVAATGPDAPESIPRTTVPFALLISFIPGEARGSARVQVQMEEPSGLKREPLEFTVHFDAPSNPVNLILNFQLDIEQPGLYWFDVLLDERLITRVPLLLQYQATRLPSQGHV</sequence>
<evidence type="ECO:0000313" key="2">
    <source>
        <dbReference type="Proteomes" id="UP001165306"/>
    </source>
</evidence>
<dbReference type="InterPro" id="IPR054221">
    <property type="entry name" value="DUF6941"/>
</dbReference>
<dbReference type="AlphaFoldDB" id="A0AA42BAI9"/>
<organism evidence="1 2">
    <name type="scientific">Thermalbibacter longus</name>
    <dbReference type="NCBI Taxonomy" id="2951981"/>
    <lineage>
        <taxon>Bacteria</taxon>
        <taxon>Pseudomonadati</taxon>
        <taxon>Thermomicrobiota</taxon>
        <taxon>Thermomicrobia</taxon>
        <taxon>Thermomicrobiales</taxon>
        <taxon>Thermomicrobiaceae</taxon>
        <taxon>Thermalbibacter</taxon>
    </lineage>
</organism>
<dbReference type="Pfam" id="PF22091">
    <property type="entry name" value="DUF6941"/>
    <property type="match status" value="1"/>
</dbReference>
<protein>
    <submittedName>
        <fullName evidence="1">Uncharacterized protein</fullName>
    </submittedName>
</protein>
<name>A0AA42BAI9_9BACT</name>
<dbReference type="EMBL" id="JAMSLR010000008">
    <property type="protein sequence ID" value="MCM8749762.1"/>
    <property type="molecule type" value="Genomic_DNA"/>
</dbReference>
<keyword evidence="2" id="KW-1185">Reference proteome</keyword>